<sequence length="353" mass="40528">MSLPNDETLPPELWLEIFVHLDERSYSGLYTPFQPLAGAGDVRSAYSAVVLVCRNWRDWATSFLYRNVKAPDSDSTWTRTHPEYGRWVRRMSLLSDSLSPTELFGICPNIAVLVRRHPQRLKFDTNAPSPLSLKRLDWSIYSQDASENPLWEVLCAAPNLEYLFLGMQRRFTRFSHDHTKIVHLPRLRTLHIGVANVGLLRSVSLWSIPSLTTLIMDNPLIERGMSLVWAAHGSHLQTIELANRFLPRAHSLARYLQSCPTLRELNYHIFTTVLPAGAYSSVTVVGMHISPDPELLRDLWEHLEQHIITLAAGLFPNLRTLRLYEMPEWLFAHDRFALMLKPLIDRGCALEML</sequence>
<accession>A0AAD6XH81</accession>
<protein>
    <recommendedName>
        <fullName evidence="3">F-box domain-containing protein</fullName>
    </recommendedName>
</protein>
<evidence type="ECO:0000313" key="2">
    <source>
        <dbReference type="Proteomes" id="UP001218188"/>
    </source>
</evidence>
<dbReference type="AlphaFoldDB" id="A0AAD6XH81"/>
<dbReference type="Gene3D" id="3.80.10.10">
    <property type="entry name" value="Ribonuclease Inhibitor"/>
    <property type="match status" value="1"/>
</dbReference>
<dbReference type="InterPro" id="IPR032675">
    <property type="entry name" value="LRR_dom_sf"/>
</dbReference>
<comment type="caution">
    <text evidence="1">The sequence shown here is derived from an EMBL/GenBank/DDBJ whole genome shotgun (WGS) entry which is preliminary data.</text>
</comment>
<proteinExistence type="predicted"/>
<name>A0AAD6XH81_9AGAR</name>
<dbReference type="Gene3D" id="1.20.1280.50">
    <property type="match status" value="1"/>
</dbReference>
<gene>
    <name evidence="1" type="ORF">C8F04DRAFT_1067923</name>
</gene>
<dbReference type="SUPFAM" id="SSF52058">
    <property type="entry name" value="L domain-like"/>
    <property type="match status" value="1"/>
</dbReference>
<dbReference type="EMBL" id="JARJCM010000005">
    <property type="protein sequence ID" value="KAJ7045159.1"/>
    <property type="molecule type" value="Genomic_DNA"/>
</dbReference>
<evidence type="ECO:0000313" key="1">
    <source>
        <dbReference type="EMBL" id="KAJ7045159.1"/>
    </source>
</evidence>
<organism evidence="1 2">
    <name type="scientific">Mycena alexandri</name>
    <dbReference type="NCBI Taxonomy" id="1745969"/>
    <lineage>
        <taxon>Eukaryota</taxon>
        <taxon>Fungi</taxon>
        <taxon>Dikarya</taxon>
        <taxon>Basidiomycota</taxon>
        <taxon>Agaricomycotina</taxon>
        <taxon>Agaricomycetes</taxon>
        <taxon>Agaricomycetidae</taxon>
        <taxon>Agaricales</taxon>
        <taxon>Marasmiineae</taxon>
        <taxon>Mycenaceae</taxon>
        <taxon>Mycena</taxon>
    </lineage>
</organism>
<reference evidence="1" key="1">
    <citation type="submission" date="2023-03" db="EMBL/GenBank/DDBJ databases">
        <title>Massive genome expansion in bonnet fungi (Mycena s.s.) driven by repeated elements and novel gene families across ecological guilds.</title>
        <authorList>
            <consortium name="Lawrence Berkeley National Laboratory"/>
            <person name="Harder C.B."/>
            <person name="Miyauchi S."/>
            <person name="Viragh M."/>
            <person name="Kuo A."/>
            <person name="Thoen E."/>
            <person name="Andreopoulos B."/>
            <person name="Lu D."/>
            <person name="Skrede I."/>
            <person name="Drula E."/>
            <person name="Henrissat B."/>
            <person name="Morin E."/>
            <person name="Kohler A."/>
            <person name="Barry K."/>
            <person name="LaButti K."/>
            <person name="Morin E."/>
            <person name="Salamov A."/>
            <person name="Lipzen A."/>
            <person name="Mereny Z."/>
            <person name="Hegedus B."/>
            <person name="Baldrian P."/>
            <person name="Stursova M."/>
            <person name="Weitz H."/>
            <person name="Taylor A."/>
            <person name="Grigoriev I.V."/>
            <person name="Nagy L.G."/>
            <person name="Martin F."/>
            <person name="Kauserud H."/>
        </authorList>
    </citation>
    <scope>NUCLEOTIDE SEQUENCE</scope>
    <source>
        <strain evidence="1">CBHHK200</strain>
    </source>
</reference>
<evidence type="ECO:0008006" key="3">
    <source>
        <dbReference type="Google" id="ProtNLM"/>
    </source>
</evidence>
<keyword evidence="2" id="KW-1185">Reference proteome</keyword>
<dbReference type="Proteomes" id="UP001218188">
    <property type="component" value="Unassembled WGS sequence"/>
</dbReference>